<reference evidence="4 5" key="1">
    <citation type="journal article" date="2014" name="Genome Announc.">
        <title>Draft genome sequences of eight enterohepatic helicobacter species isolated from both laboratory and wild rodents.</title>
        <authorList>
            <person name="Sheh A."/>
            <person name="Shen Z."/>
            <person name="Fox J.G."/>
        </authorList>
    </citation>
    <scope>NUCLEOTIDE SEQUENCE [LARGE SCALE GENOMIC DNA]</scope>
    <source>
        <strain evidence="4 5">ST1</strain>
    </source>
</reference>
<evidence type="ECO:0000256" key="1">
    <source>
        <dbReference type="SAM" id="Coils"/>
    </source>
</evidence>
<dbReference type="Proteomes" id="UP000029922">
    <property type="component" value="Unassembled WGS sequence"/>
</dbReference>
<dbReference type="Pfam" id="PF02498">
    <property type="entry name" value="Bro-N"/>
    <property type="match status" value="1"/>
</dbReference>
<dbReference type="PANTHER" id="PTHR36180">
    <property type="entry name" value="DNA-BINDING PROTEIN-RELATED-RELATED"/>
    <property type="match status" value="1"/>
</dbReference>
<evidence type="ECO:0000313" key="6">
    <source>
        <dbReference type="Proteomes" id="UP000255139"/>
    </source>
</evidence>
<dbReference type="PROSITE" id="PS51750">
    <property type="entry name" value="BRO_N"/>
    <property type="match status" value="1"/>
</dbReference>
<feature type="coiled-coil region" evidence="1">
    <location>
        <begin position="63"/>
        <end position="97"/>
    </location>
</feature>
<evidence type="ECO:0000259" key="2">
    <source>
        <dbReference type="PROSITE" id="PS51750"/>
    </source>
</evidence>
<dbReference type="AlphaFoldDB" id="A0A377PU82"/>
<proteinExistence type="predicted"/>
<name>A0A377PU82_9HELI</name>
<evidence type="ECO:0000313" key="3">
    <source>
        <dbReference type="EMBL" id="STQ86205.1"/>
    </source>
</evidence>
<evidence type="ECO:0000313" key="4">
    <source>
        <dbReference type="EMBL" id="TLE01591.1"/>
    </source>
</evidence>
<accession>A0A377PU82</accession>
<dbReference type="Gene3D" id="1.10.10.60">
    <property type="entry name" value="Homeodomain-like"/>
    <property type="match status" value="1"/>
</dbReference>
<dbReference type="InterPro" id="IPR003497">
    <property type="entry name" value="BRO_N_domain"/>
</dbReference>
<dbReference type="OrthoDB" id="5320697at2"/>
<dbReference type="EMBL" id="UGJE01000002">
    <property type="protein sequence ID" value="STQ86205.1"/>
    <property type="molecule type" value="Genomic_DNA"/>
</dbReference>
<dbReference type="RefSeq" id="WP_052089925.1">
    <property type="nucleotide sequence ID" value="NZ_FZML01000010.1"/>
</dbReference>
<keyword evidence="6" id="KW-1185">Reference proteome</keyword>
<protein>
    <submittedName>
        <fullName evidence="3">Uncharacterized phage-encoded protein</fullName>
    </submittedName>
</protein>
<dbReference type="EMBL" id="JRPD02000001">
    <property type="protein sequence ID" value="TLE01591.1"/>
    <property type="molecule type" value="Genomic_DNA"/>
</dbReference>
<organism evidence="3 6">
    <name type="scientific">Helicobacter muridarum</name>
    <dbReference type="NCBI Taxonomy" id="216"/>
    <lineage>
        <taxon>Bacteria</taxon>
        <taxon>Pseudomonadati</taxon>
        <taxon>Campylobacterota</taxon>
        <taxon>Epsilonproteobacteria</taxon>
        <taxon>Campylobacterales</taxon>
        <taxon>Helicobacteraceae</taxon>
        <taxon>Helicobacter</taxon>
    </lineage>
</organism>
<reference evidence="3 6" key="2">
    <citation type="submission" date="2018-06" db="EMBL/GenBank/DDBJ databases">
        <authorList>
            <consortium name="Pathogen Informatics"/>
            <person name="Doyle S."/>
        </authorList>
    </citation>
    <scope>NUCLEOTIDE SEQUENCE [LARGE SCALE GENOMIC DNA]</scope>
    <source>
        <strain evidence="3 6">NCTC12714</strain>
    </source>
</reference>
<dbReference type="PANTHER" id="PTHR36180:SF2">
    <property type="entry name" value="BRO FAMILY PROTEIN"/>
    <property type="match status" value="1"/>
</dbReference>
<keyword evidence="1" id="KW-0175">Coiled coil</keyword>
<feature type="domain" description="Bro-N" evidence="2">
    <location>
        <begin position="1"/>
        <end position="49"/>
    </location>
</feature>
<sequence length="160" mass="18668">MQTKGGTQQATFITEPQLYFVLMRSDKPKAKPFRQWVVSEVLPRLRKKGYYLNPNIESTITELKYSNSHKDCLKRENENLKDEVIALQRKLLSLYDRNISKEQEAKVVSKHYGQRLSNNEKAQIRALRSEGKSIRQIQHILQRSESAVLKVIKNDKRGVL</sequence>
<gene>
    <name evidence="4" type="ORF">LS73_000135</name>
    <name evidence="3" type="ORF">NCTC12714_01007</name>
</gene>
<dbReference type="Proteomes" id="UP000255139">
    <property type="component" value="Unassembled WGS sequence"/>
</dbReference>
<evidence type="ECO:0000313" key="5">
    <source>
        <dbReference type="Proteomes" id="UP000029922"/>
    </source>
</evidence>